<comment type="caution">
    <text evidence="2">The sequence shown here is derived from an EMBL/GenBank/DDBJ whole genome shotgun (WGS) entry which is preliminary data.</text>
</comment>
<dbReference type="GO" id="GO:0005849">
    <property type="term" value="C:mRNA cleavage factor complex"/>
    <property type="evidence" value="ECO:0007669"/>
    <property type="project" value="TreeGrafter"/>
</dbReference>
<reference evidence="2 3" key="1">
    <citation type="journal article" date="2021" name="Elife">
        <title>Chloroplast acquisition without the gene transfer in kleptoplastic sea slugs, Plakobranchus ocellatus.</title>
        <authorList>
            <person name="Maeda T."/>
            <person name="Takahashi S."/>
            <person name="Yoshida T."/>
            <person name="Shimamura S."/>
            <person name="Takaki Y."/>
            <person name="Nagai Y."/>
            <person name="Toyoda A."/>
            <person name="Suzuki Y."/>
            <person name="Arimoto A."/>
            <person name="Ishii H."/>
            <person name="Satoh N."/>
            <person name="Nishiyama T."/>
            <person name="Hasebe M."/>
            <person name="Maruyama T."/>
            <person name="Minagawa J."/>
            <person name="Obokata J."/>
            <person name="Shigenobu S."/>
        </authorList>
    </citation>
    <scope>NUCLEOTIDE SEQUENCE [LARGE SCALE GENOMIC DNA]</scope>
</reference>
<dbReference type="PANTHER" id="PTHR15921">
    <property type="entry name" value="PRE-MRNA CLEAVAGE COMPLEX II"/>
    <property type="match status" value="1"/>
</dbReference>
<dbReference type="SUPFAM" id="SSF48464">
    <property type="entry name" value="ENTH/VHS domain"/>
    <property type="match status" value="1"/>
</dbReference>
<keyword evidence="3" id="KW-1185">Reference proteome</keyword>
<protein>
    <submittedName>
        <fullName evidence="2">Pre-mrna cleavage complex 2 protein pcf11</fullName>
    </submittedName>
</protein>
<dbReference type="Gene3D" id="1.25.40.90">
    <property type="match status" value="1"/>
</dbReference>
<dbReference type="InterPro" id="IPR045154">
    <property type="entry name" value="PCF11-like"/>
</dbReference>
<dbReference type="InterPro" id="IPR006569">
    <property type="entry name" value="CID_dom"/>
</dbReference>
<evidence type="ECO:0000259" key="1">
    <source>
        <dbReference type="PROSITE" id="PS51391"/>
    </source>
</evidence>
<dbReference type="EMBL" id="BMAT01002665">
    <property type="protein sequence ID" value="GFS11291.1"/>
    <property type="molecule type" value="Genomic_DNA"/>
</dbReference>
<dbReference type="GO" id="GO:0005737">
    <property type="term" value="C:cytoplasm"/>
    <property type="evidence" value="ECO:0007669"/>
    <property type="project" value="TreeGrafter"/>
</dbReference>
<dbReference type="GO" id="GO:0000993">
    <property type="term" value="F:RNA polymerase II complex binding"/>
    <property type="evidence" value="ECO:0007669"/>
    <property type="project" value="InterPro"/>
</dbReference>
<dbReference type="PROSITE" id="PS51391">
    <property type="entry name" value="CID"/>
    <property type="match status" value="1"/>
</dbReference>
<proteinExistence type="predicted"/>
<dbReference type="GO" id="GO:0006369">
    <property type="term" value="P:termination of RNA polymerase II transcription"/>
    <property type="evidence" value="ECO:0007669"/>
    <property type="project" value="InterPro"/>
</dbReference>
<dbReference type="GO" id="GO:0003729">
    <property type="term" value="F:mRNA binding"/>
    <property type="evidence" value="ECO:0007669"/>
    <property type="project" value="InterPro"/>
</dbReference>
<evidence type="ECO:0000313" key="2">
    <source>
        <dbReference type="EMBL" id="GFS11291.1"/>
    </source>
</evidence>
<dbReference type="PANTHER" id="PTHR15921:SF3">
    <property type="entry name" value="PRE-MRNA CLEAVAGE COMPLEX 2 PROTEIN PCF11"/>
    <property type="match status" value="1"/>
</dbReference>
<dbReference type="GO" id="GO:0031124">
    <property type="term" value="P:mRNA 3'-end processing"/>
    <property type="evidence" value="ECO:0007669"/>
    <property type="project" value="InterPro"/>
</dbReference>
<feature type="domain" description="CID" evidence="1">
    <location>
        <begin position="1"/>
        <end position="80"/>
    </location>
</feature>
<evidence type="ECO:0000313" key="3">
    <source>
        <dbReference type="Proteomes" id="UP000762676"/>
    </source>
</evidence>
<accession>A0AAV4IQP1</accession>
<dbReference type="Proteomes" id="UP000762676">
    <property type="component" value="Unassembled WGS sequence"/>
</dbReference>
<gene>
    <name evidence="2" type="ORF">ElyMa_001344100</name>
</gene>
<dbReference type="InterPro" id="IPR008942">
    <property type="entry name" value="ENTH_VHS"/>
</dbReference>
<dbReference type="AlphaFoldDB" id="A0AAV4IQP1"/>
<sequence>MSSEVADSYLSSLSDLKMSSRPQISMLTMLAEDHEQYAADIVRVIEEQIKKIFYFYLQHWMATGHPSLKVKVELAGGFVF</sequence>
<organism evidence="2 3">
    <name type="scientific">Elysia marginata</name>
    <dbReference type="NCBI Taxonomy" id="1093978"/>
    <lineage>
        <taxon>Eukaryota</taxon>
        <taxon>Metazoa</taxon>
        <taxon>Spiralia</taxon>
        <taxon>Lophotrochozoa</taxon>
        <taxon>Mollusca</taxon>
        <taxon>Gastropoda</taxon>
        <taxon>Heterobranchia</taxon>
        <taxon>Euthyneura</taxon>
        <taxon>Panpulmonata</taxon>
        <taxon>Sacoglossa</taxon>
        <taxon>Placobranchoidea</taxon>
        <taxon>Plakobranchidae</taxon>
        <taxon>Elysia</taxon>
    </lineage>
</organism>
<name>A0AAV4IQP1_9GAST</name>